<evidence type="ECO:0000256" key="2">
    <source>
        <dbReference type="ARBA" id="ARBA00004496"/>
    </source>
</evidence>
<dbReference type="PANTHER" id="PTHR23132">
    <property type="entry name" value="D-ALANINE--D-ALANINE LIGASE"/>
    <property type="match status" value="1"/>
</dbReference>
<dbReference type="STRING" id="1218492.JG30_01310"/>
<comment type="similarity">
    <text evidence="3 13">Belongs to the D-alanine--D-alanine ligase family.</text>
</comment>
<evidence type="ECO:0000256" key="1">
    <source>
        <dbReference type="ARBA" id="ARBA00001936"/>
    </source>
</evidence>
<keyword evidence="12 13" id="KW-0961">Cell wall biogenesis/degradation</keyword>
<dbReference type="Pfam" id="PF01820">
    <property type="entry name" value="Dala_Dala_lig_N"/>
    <property type="match status" value="1"/>
</dbReference>
<comment type="caution">
    <text evidence="18">The sequence shown here is derived from an EMBL/GenBank/DDBJ whole genome shotgun (WGS) entry which is preliminary data.</text>
</comment>
<dbReference type="PROSITE" id="PS00843">
    <property type="entry name" value="DALA_DALA_LIGASE_1"/>
    <property type="match status" value="1"/>
</dbReference>
<dbReference type="InterPro" id="IPR005905">
    <property type="entry name" value="D_ala_D_ala"/>
</dbReference>
<comment type="subcellular location">
    <subcellularLocation>
        <location evidence="2 13">Cytoplasm</location>
    </subcellularLocation>
</comment>
<sequence>MKIVVLAGGRSTERNVSLSSGTKISNALRSKGHRVALVDLFLGQELAGDTDVDDLFTTEPGDDSKLNISDEILNDDKINALRPDHGAKGLFGPNVLTICQAADIVYLGLHGEDGENGKVQAVLDLFNIHYTGSDTLASGLAMNKKYSKEIFIQNHIPTAAYIATKTSQVTAEQIPFGFPVVVKPASGGSSVGTHIVPTADQLQAALADALSFDEEALIEEYIKGREFSIALLDGAALPAVEIVVKKGWYDFEHKFQANDDTQLISPPDIDDQLHQEMQALALQAFNALGMQNYGRVDFLVREGQPYAIEANSLPGMTPLSLIPQEARAAGIEYADLCERIIESKVRFYQKQQA</sequence>
<keyword evidence="8 16" id="KW-0067">ATP-binding</keyword>
<dbReference type="InterPro" id="IPR011761">
    <property type="entry name" value="ATP-grasp"/>
</dbReference>
<keyword evidence="4 13" id="KW-0963">Cytoplasm</keyword>
<dbReference type="Proteomes" id="UP000033558">
    <property type="component" value="Unassembled WGS sequence"/>
</dbReference>
<evidence type="ECO:0000313" key="19">
    <source>
        <dbReference type="Proteomes" id="UP000033558"/>
    </source>
</evidence>
<keyword evidence="9 13" id="KW-0133">Cell shape</keyword>
<evidence type="ECO:0000256" key="6">
    <source>
        <dbReference type="ARBA" id="ARBA00022723"/>
    </source>
</evidence>
<keyword evidence="5 13" id="KW-0436">Ligase</keyword>
<keyword evidence="6 15" id="KW-0479">Metal-binding</keyword>
<dbReference type="InterPro" id="IPR011127">
    <property type="entry name" value="Dala_Dala_lig_N"/>
</dbReference>
<dbReference type="Gene3D" id="3.30.470.20">
    <property type="entry name" value="ATP-grasp fold, B domain"/>
    <property type="match status" value="1"/>
</dbReference>
<dbReference type="EC" id="6.3.2.4" evidence="13"/>
<dbReference type="UniPathway" id="UPA00219"/>
<comment type="pathway">
    <text evidence="13">Cell wall biogenesis; peptidoglycan biosynthesis.</text>
</comment>
<dbReference type="PANTHER" id="PTHR23132:SF23">
    <property type="entry name" value="D-ALANINE--D-ALANINE LIGASE B"/>
    <property type="match status" value="1"/>
</dbReference>
<evidence type="ECO:0000259" key="17">
    <source>
        <dbReference type="PROSITE" id="PS50975"/>
    </source>
</evidence>
<dbReference type="PROSITE" id="PS50975">
    <property type="entry name" value="ATP_GRASP"/>
    <property type="match status" value="1"/>
</dbReference>
<dbReference type="GO" id="GO:0008716">
    <property type="term" value="F:D-alanine-D-alanine ligase activity"/>
    <property type="evidence" value="ECO:0007669"/>
    <property type="project" value="UniProtKB-UniRule"/>
</dbReference>
<dbReference type="OrthoDB" id="9813261at2"/>
<evidence type="ECO:0000256" key="4">
    <source>
        <dbReference type="ARBA" id="ARBA00022490"/>
    </source>
</evidence>
<evidence type="ECO:0000256" key="5">
    <source>
        <dbReference type="ARBA" id="ARBA00022598"/>
    </source>
</evidence>
<keyword evidence="19" id="KW-1185">Reference proteome</keyword>
<dbReference type="GO" id="GO:0008360">
    <property type="term" value="P:regulation of cell shape"/>
    <property type="evidence" value="ECO:0007669"/>
    <property type="project" value="UniProtKB-KW"/>
</dbReference>
<evidence type="ECO:0000313" key="18">
    <source>
        <dbReference type="EMBL" id="KJY63222.1"/>
    </source>
</evidence>
<dbReference type="InterPro" id="IPR013815">
    <property type="entry name" value="ATP_grasp_subdomain_1"/>
</dbReference>
<organism evidence="18 19">
    <name type="scientific">Bombilactobacillus mellifer</name>
    <dbReference type="NCBI Taxonomy" id="1218492"/>
    <lineage>
        <taxon>Bacteria</taxon>
        <taxon>Bacillati</taxon>
        <taxon>Bacillota</taxon>
        <taxon>Bacilli</taxon>
        <taxon>Lactobacillales</taxon>
        <taxon>Lactobacillaceae</taxon>
        <taxon>Bombilactobacillus</taxon>
    </lineage>
</organism>
<dbReference type="GO" id="GO:0005737">
    <property type="term" value="C:cytoplasm"/>
    <property type="evidence" value="ECO:0007669"/>
    <property type="project" value="UniProtKB-SubCell"/>
</dbReference>
<feature type="active site" evidence="14">
    <location>
        <position position="189"/>
    </location>
</feature>
<comment type="catalytic activity">
    <reaction evidence="13">
        <text>2 D-alanine + ATP = D-alanyl-D-alanine + ADP + phosphate + H(+)</text>
        <dbReference type="Rhea" id="RHEA:11224"/>
        <dbReference type="ChEBI" id="CHEBI:15378"/>
        <dbReference type="ChEBI" id="CHEBI:30616"/>
        <dbReference type="ChEBI" id="CHEBI:43474"/>
        <dbReference type="ChEBI" id="CHEBI:57416"/>
        <dbReference type="ChEBI" id="CHEBI:57822"/>
        <dbReference type="ChEBI" id="CHEBI:456216"/>
        <dbReference type="EC" id="6.3.2.4"/>
    </reaction>
</comment>
<dbReference type="GO" id="GO:0005524">
    <property type="term" value="F:ATP binding"/>
    <property type="evidence" value="ECO:0007669"/>
    <property type="project" value="UniProtKB-UniRule"/>
</dbReference>
<keyword evidence="7 16" id="KW-0547">Nucleotide-binding</keyword>
<evidence type="ECO:0000256" key="15">
    <source>
        <dbReference type="PIRSR" id="PIRSR039102-3"/>
    </source>
</evidence>
<dbReference type="InterPro" id="IPR000291">
    <property type="entry name" value="D-Ala_lig_Van_CS"/>
</dbReference>
<feature type="binding site" evidence="15">
    <location>
        <position position="311"/>
    </location>
    <ligand>
        <name>Mg(2+)</name>
        <dbReference type="ChEBI" id="CHEBI:18420"/>
        <label>2</label>
    </ligand>
</feature>
<dbReference type="PATRIC" id="fig|1218492.5.peg.244"/>
<feature type="active site" evidence="14">
    <location>
        <position position="320"/>
    </location>
</feature>
<evidence type="ECO:0000256" key="9">
    <source>
        <dbReference type="ARBA" id="ARBA00022960"/>
    </source>
</evidence>
<feature type="binding site" evidence="15">
    <location>
        <position position="309"/>
    </location>
    <ligand>
        <name>Mg(2+)</name>
        <dbReference type="ChEBI" id="CHEBI:18420"/>
        <label>2</label>
    </ligand>
</feature>
<comment type="function">
    <text evidence="13">Cell wall formation.</text>
</comment>
<protein>
    <recommendedName>
        <fullName evidence="13">D-alanine--D-alanine ligase</fullName>
        <ecNumber evidence="13">6.3.2.4</ecNumber>
    </recommendedName>
    <alternativeName>
        <fullName evidence="13">D-Ala-D-Ala ligase</fullName>
    </alternativeName>
    <alternativeName>
        <fullName evidence="13">D-alanylalanine synthetase</fullName>
    </alternativeName>
</protein>
<dbReference type="Gene3D" id="3.40.50.20">
    <property type="match status" value="1"/>
</dbReference>
<dbReference type="PIRSF" id="PIRSF039102">
    <property type="entry name" value="Ddl/VanB"/>
    <property type="match status" value="1"/>
</dbReference>
<keyword evidence="15" id="KW-0460">Magnesium</keyword>
<proteinExistence type="inferred from homology"/>
<evidence type="ECO:0000256" key="16">
    <source>
        <dbReference type="PROSITE-ProRule" id="PRU00409"/>
    </source>
</evidence>
<comment type="cofactor">
    <cofactor evidence="15">
        <name>Mg(2+)</name>
        <dbReference type="ChEBI" id="CHEBI:18420"/>
    </cofactor>
    <cofactor evidence="15">
        <name>Mn(2+)</name>
        <dbReference type="ChEBI" id="CHEBI:29035"/>
    </cofactor>
    <text evidence="15">Binds 2 magnesium or manganese ions per subunit.</text>
</comment>
<dbReference type="SMART" id="SM01209">
    <property type="entry name" value="GARS_A"/>
    <property type="match status" value="1"/>
</dbReference>
<dbReference type="AlphaFoldDB" id="A0A0F4LWR1"/>
<dbReference type="Pfam" id="PF07478">
    <property type="entry name" value="Dala_Dala_lig_C"/>
    <property type="match status" value="1"/>
</dbReference>
<evidence type="ECO:0000256" key="3">
    <source>
        <dbReference type="ARBA" id="ARBA00010871"/>
    </source>
</evidence>
<dbReference type="GO" id="GO:0009252">
    <property type="term" value="P:peptidoglycan biosynthetic process"/>
    <property type="evidence" value="ECO:0007669"/>
    <property type="project" value="UniProtKB-UniRule"/>
</dbReference>
<evidence type="ECO:0000256" key="7">
    <source>
        <dbReference type="ARBA" id="ARBA00022741"/>
    </source>
</evidence>
<gene>
    <name evidence="13 18" type="primary">ddl</name>
    <name evidence="18" type="ORF">JG30_01310</name>
</gene>
<keyword evidence="11 15" id="KW-0464">Manganese</keyword>
<dbReference type="EMBL" id="JXJQ01000002">
    <property type="protein sequence ID" value="KJY63222.1"/>
    <property type="molecule type" value="Genomic_DNA"/>
</dbReference>
<evidence type="ECO:0000256" key="8">
    <source>
        <dbReference type="ARBA" id="ARBA00022840"/>
    </source>
</evidence>
<evidence type="ECO:0000256" key="11">
    <source>
        <dbReference type="ARBA" id="ARBA00023211"/>
    </source>
</evidence>
<dbReference type="NCBIfam" id="TIGR01205">
    <property type="entry name" value="D_ala_D_alaTIGR"/>
    <property type="match status" value="1"/>
</dbReference>
<reference evidence="18 19" key="1">
    <citation type="submission" date="2015-01" db="EMBL/GenBank/DDBJ databases">
        <title>Comparative genomics of the lactic acid bacteria isolated from the honey bee gut.</title>
        <authorList>
            <person name="Ellegaard K.M."/>
            <person name="Tamarit D."/>
            <person name="Javelind E."/>
            <person name="Olofsson T."/>
            <person name="Andersson S.G."/>
            <person name="Vasquez A."/>
        </authorList>
    </citation>
    <scope>NUCLEOTIDE SEQUENCE [LARGE SCALE GENOMIC DNA]</scope>
    <source>
        <strain evidence="18 19">Bin4</strain>
    </source>
</reference>
<dbReference type="InterPro" id="IPR011095">
    <property type="entry name" value="Dala_Dala_lig_C"/>
</dbReference>
<evidence type="ECO:0000256" key="14">
    <source>
        <dbReference type="PIRSR" id="PIRSR039102-1"/>
    </source>
</evidence>
<dbReference type="HAMAP" id="MF_00047">
    <property type="entry name" value="Dala_Dala_lig"/>
    <property type="match status" value="1"/>
</dbReference>
<comment type="cofactor">
    <cofactor evidence="1">
        <name>Mn(2+)</name>
        <dbReference type="ChEBI" id="CHEBI:29035"/>
    </cofactor>
</comment>
<feature type="binding site" evidence="15">
    <location>
        <position position="309"/>
    </location>
    <ligand>
        <name>Mg(2+)</name>
        <dbReference type="ChEBI" id="CHEBI:18420"/>
        <label>1</label>
    </ligand>
</feature>
<keyword evidence="10 13" id="KW-0573">Peptidoglycan synthesis</keyword>
<evidence type="ECO:0000256" key="13">
    <source>
        <dbReference type="HAMAP-Rule" id="MF_00047"/>
    </source>
</evidence>
<dbReference type="HOGENOM" id="CLU_039268_1_1_9"/>
<dbReference type="NCBIfam" id="NF002378">
    <property type="entry name" value="PRK01372.1"/>
    <property type="match status" value="1"/>
</dbReference>
<feature type="binding site" evidence="15">
    <location>
        <position position="297"/>
    </location>
    <ligand>
        <name>Mg(2+)</name>
        <dbReference type="ChEBI" id="CHEBI:18420"/>
        <label>1</label>
    </ligand>
</feature>
<dbReference type="Gene3D" id="3.30.1490.20">
    <property type="entry name" value="ATP-grasp fold, A domain"/>
    <property type="match status" value="1"/>
</dbReference>
<name>A0A0F4LWR1_9LACO</name>
<dbReference type="GO" id="GO:0046872">
    <property type="term" value="F:metal ion binding"/>
    <property type="evidence" value="ECO:0007669"/>
    <property type="project" value="UniProtKB-KW"/>
</dbReference>
<evidence type="ECO:0000256" key="12">
    <source>
        <dbReference type="ARBA" id="ARBA00023316"/>
    </source>
</evidence>
<dbReference type="RefSeq" id="WP_046315294.1">
    <property type="nucleotide sequence ID" value="NZ_JBHSZT010000003.1"/>
</dbReference>
<dbReference type="SUPFAM" id="SSF52440">
    <property type="entry name" value="PreATP-grasp domain"/>
    <property type="match status" value="1"/>
</dbReference>
<accession>A0A0F4LWR1</accession>
<dbReference type="InterPro" id="IPR016185">
    <property type="entry name" value="PreATP-grasp_dom_sf"/>
</dbReference>
<evidence type="ECO:0000256" key="10">
    <source>
        <dbReference type="ARBA" id="ARBA00022984"/>
    </source>
</evidence>
<dbReference type="SUPFAM" id="SSF56059">
    <property type="entry name" value="Glutathione synthetase ATP-binding domain-like"/>
    <property type="match status" value="1"/>
</dbReference>
<feature type="active site" evidence="14">
    <location>
        <position position="13"/>
    </location>
</feature>
<dbReference type="GO" id="GO:0071555">
    <property type="term" value="P:cell wall organization"/>
    <property type="evidence" value="ECO:0007669"/>
    <property type="project" value="UniProtKB-KW"/>
</dbReference>
<feature type="domain" description="ATP-grasp" evidence="17">
    <location>
        <begin position="148"/>
        <end position="342"/>
    </location>
</feature>